<proteinExistence type="predicted"/>
<dbReference type="EMBL" id="CAKKLH010000290">
    <property type="protein sequence ID" value="CAH0109052.1"/>
    <property type="molecule type" value="Genomic_DNA"/>
</dbReference>
<gene>
    <name evidence="2" type="ORF">DGAL_LOCUS12513</name>
</gene>
<dbReference type="Proteomes" id="UP000789390">
    <property type="component" value="Unassembled WGS sequence"/>
</dbReference>
<reference evidence="2" key="1">
    <citation type="submission" date="2021-11" db="EMBL/GenBank/DDBJ databases">
        <authorList>
            <person name="Schell T."/>
        </authorList>
    </citation>
    <scope>NUCLEOTIDE SEQUENCE</scope>
    <source>
        <strain evidence="2">M5</strain>
    </source>
</reference>
<name>A0A8J2RR28_9CRUS</name>
<dbReference type="OrthoDB" id="6374723at2759"/>
<protein>
    <recommendedName>
        <fullName evidence="4">Cuticular protein</fullName>
    </recommendedName>
</protein>
<feature type="signal peptide" evidence="1">
    <location>
        <begin position="1"/>
        <end position="19"/>
    </location>
</feature>
<comment type="caution">
    <text evidence="2">The sequence shown here is derived from an EMBL/GenBank/DDBJ whole genome shotgun (WGS) entry which is preliminary data.</text>
</comment>
<keyword evidence="3" id="KW-1185">Reference proteome</keyword>
<evidence type="ECO:0000313" key="2">
    <source>
        <dbReference type="EMBL" id="CAH0109052.1"/>
    </source>
</evidence>
<organism evidence="2 3">
    <name type="scientific">Daphnia galeata</name>
    <dbReference type="NCBI Taxonomy" id="27404"/>
    <lineage>
        <taxon>Eukaryota</taxon>
        <taxon>Metazoa</taxon>
        <taxon>Ecdysozoa</taxon>
        <taxon>Arthropoda</taxon>
        <taxon>Crustacea</taxon>
        <taxon>Branchiopoda</taxon>
        <taxon>Diplostraca</taxon>
        <taxon>Cladocera</taxon>
        <taxon>Anomopoda</taxon>
        <taxon>Daphniidae</taxon>
        <taxon>Daphnia</taxon>
    </lineage>
</organism>
<accession>A0A8J2RR28</accession>
<dbReference type="AlphaFoldDB" id="A0A8J2RR28"/>
<sequence length="183" mass="19337">MKSVIVNLTLLSLLVVTDAWFLNLGKSKSSESVKAATAQGARKVILVAKKVYVPMYADEDTVSSVADRLLPISSAVVTTSELDGRQQQQQQQMVVPYPPPASYAMYAPATSAPVVADSAVPQYAIYPAVAEPQYVQFGVAPSQALMYLNGDGSFAAAPYYPTEIGQATATAEESAVPSEVTNA</sequence>
<evidence type="ECO:0008006" key="4">
    <source>
        <dbReference type="Google" id="ProtNLM"/>
    </source>
</evidence>
<keyword evidence="1" id="KW-0732">Signal</keyword>
<evidence type="ECO:0000313" key="3">
    <source>
        <dbReference type="Proteomes" id="UP000789390"/>
    </source>
</evidence>
<evidence type="ECO:0000256" key="1">
    <source>
        <dbReference type="SAM" id="SignalP"/>
    </source>
</evidence>
<feature type="chain" id="PRO_5035156104" description="Cuticular protein" evidence="1">
    <location>
        <begin position="20"/>
        <end position="183"/>
    </location>
</feature>